<feature type="transmembrane region" description="Helical" evidence="1">
    <location>
        <begin position="319"/>
        <end position="335"/>
    </location>
</feature>
<feature type="transmembrane region" description="Helical" evidence="1">
    <location>
        <begin position="54"/>
        <end position="76"/>
    </location>
</feature>
<evidence type="ECO:0008006" key="4">
    <source>
        <dbReference type="Google" id="ProtNLM"/>
    </source>
</evidence>
<keyword evidence="1" id="KW-0472">Membrane</keyword>
<feature type="transmembrane region" description="Helical" evidence="1">
    <location>
        <begin position="96"/>
        <end position="118"/>
    </location>
</feature>
<dbReference type="Proteomes" id="UP000265848">
    <property type="component" value="Unassembled WGS sequence"/>
</dbReference>
<feature type="transmembrane region" description="Helical" evidence="1">
    <location>
        <begin position="198"/>
        <end position="216"/>
    </location>
</feature>
<feature type="transmembrane region" description="Helical" evidence="1">
    <location>
        <begin position="279"/>
        <end position="298"/>
    </location>
</feature>
<dbReference type="Gene3D" id="1.20.1740.10">
    <property type="entry name" value="Amino acid/polyamine transporter I"/>
    <property type="match status" value="1"/>
</dbReference>
<reference evidence="2 3" key="1">
    <citation type="submission" date="2018-08" db="EMBL/GenBank/DDBJ databases">
        <title>Pseudooceanicola sediminis CY03 in the family Rhodobacteracea.</title>
        <authorList>
            <person name="Zhang Y.-J."/>
        </authorList>
    </citation>
    <scope>NUCLEOTIDE SEQUENCE [LARGE SCALE GENOMIC DNA]</scope>
    <source>
        <strain evidence="2 3">CY03</strain>
    </source>
</reference>
<gene>
    <name evidence="2" type="ORF">DL237_12065</name>
</gene>
<feature type="transmembrane region" description="Helical" evidence="1">
    <location>
        <begin position="369"/>
        <end position="388"/>
    </location>
</feature>
<dbReference type="OrthoDB" id="271600at2"/>
<evidence type="ECO:0000313" key="3">
    <source>
        <dbReference type="Proteomes" id="UP000265848"/>
    </source>
</evidence>
<evidence type="ECO:0000256" key="1">
    <source>
        <dbReference type="SAM" id="Phobius"/>
    </source>
</evidence>
<comment type="caution">
    <text evidence="2">The sequence shown here is derived from an EMBL/GenBank/DDBJ whole genome shotgun (WGS) entry which is preliminary data.</text>
</comment>
<dbReference type="AlphaFoldDB" id="A0A399J1W8"/>
<dbReference type="EMBL" id="QWJJ01000009">
    <property type="protein sequence ID" value="RII38627.1"/>
    <property type="molecule type" value="Genomic_DNA"/>
</dbReference>
<feature type="transmembrane region" description="Helical" evidence="1">
    <location>
        <begin position="237"/>
        <end position="259"/>
    </location>
</feature>
<keyword evidence="1" id="KW-0812">Transmembrane</keyword>
<organism evidence="2 3">
    <name type="scientific">Pseudooceanicola sediminis</name>
    <dbReference type="NCBI Taxonomy" id="2211117"/>
    <lineage>
        <taxon>Bacteria</taxon>
        <taxon>Pseudomonadati</taxon>
        <taxon>Pseudomonadota</taxon>
        <taxon>Alphaproteobacteria</taxon>
        <taxon>Rhodobacterales</taxon>
        <taxon>Paracoccaceae</taxon>
        <taxon>Pseudooceanicola</taxon>
    </lineage>
</organism>
<feature type="transmembrane region" description="Helical" evidence="1">
    <location>
        <begin position="130"/>
        <end position="148"/>
    </location>
</feature>
<protein>
    <recommendedName>
        <fullName evidence="4">APC family permease</fullName>
    </recommendedName>
</protein>
<evidence type="ECO:0000313" key="2">
    <source>
        <dbReference type="EMBL" id="RII38627.1"/>
    </source>
</evidence>
<sequence length="390" mass="41367">MASILVLVATVIAGGALALPQLRLWKVWRAMVTPLASIIGSGFLVLGPILAEGYGAYAPLVMVLLCLGAWAFGSAIRANIKRIGDDNDDRSGYEMVASATLALAYVISVAYYLNLFGAFAVQVSPWQSQFAARIVTTVMFLIVLFLGYGRGFTMLERAEYLTVTIKLAIIAGLVAGLAWFFYGAASDGDLFIPPLHTGGWPAITLAFGLLVTVQGFETSRYLGKSYDARTRIASMRLAQIVATVIYVVYVILLVFAHHVPEGELSETAIIDMMKDVSPILAAMLILAALAAQFSAAVADTGGSGGLLVELSKGRLSAKQGYAVLCLIGIALTWTANVFEIISYASRAFALYYAAQAGIAARHATGARRYAWAALAALGLVIAIFGQSIEG</sequence>
<keyword evidence="3" id="KW-1185">Reference proteome</keyword>
<name>A0A399J1W8_9RHOB</name>
<accession>A0A399J1W8</accession>
<proteinExistence type="predicted"/>
<feature type="transmembrane region" description="Helical" evidence="1">
    <location>
        <begin position="160"/>
        <end position="182"/>
    </location>
</feature>
<keyword evidence="1" id="KW-1133">Transmembrane helix</keyword>